<evidence type="ECO:0000313" key="6">
    <source>
        <dbReference type="Proteomes" id="UP000036958"/>
    </source>
</evidence>
<protein>
    <submittedName>
        <fullName evidence="5">Transcriptional activator RfaH</fullName>
    </submittedName>
</protein>
<proteinExistence type="predicted"/>
<comment type="caution">
    <text evidence="5">The sequence shown here is derived from an EMBL/GenBank/DDBJ whole genome shotgun (WGS) entry which is preliminary data.</text>
</comment>
<sequence>MSRRWMMKQGKDEILPGSPYHEGEKKWFIIYLRPRSEKLVHKILTDLNYEVFFPTIRSLRVWKNRQKKRITLPLFPNYLFVYTYEHELYNIKRQPRVATFVSCDGKPATISGQDIAGVKRMLGMDKTITVETRFTKGEPVRIVSGPLAGYEGVLIQQNGRTRFGIRLEAINYTVLIDISRSAVEKR</sequence>
<name>A0A0L8VD11_9BACT</name>
<dbReference type="InterPro" id="IPR043425">
    <property type="entry name" value="NusG-like"/>
</dbReference>
<keyword evidence="6" id="KW-1185">Reference proteome</keyword>
<dbReference type="OrthoDB" id="9796143at2"/>
<dbReference type="Gene3D" id="3.30.70.940">
    <property type="entry name" value="NusG, N-terminal domain"/>
    <property type="match status" value="1"/>
</dbReference>
<dbReference type="InterPro" id="IPR008991">
    <property type="entry name" value="Translation_prot_SH3-like_sf"/>
</dbReference>
<evidence type="ECO:0000313" key="5">
    <source>
        <dbReference type="EMBL" id="KOH46067.1"/>
    </source>
</evidence>
<evidence type="ECO:0000256" key="2">
    <source>
        <dbReference type="ARBA" id="ARBA00023015"/>
    </source>
</evidence>
<accession>A0A0L8VD11</accession>
<dbReference type="Proteomes" id="UP000036958">
    <property type="component" value="Unassembled WGS sequence"/>
</dbReference>
<dbReference type="SMART" id="SM00738">
    <property type="entry name" value="NGN"/>
    <property type="match status" value="1"/>
</dbReference>
<dbReference type="PANTHER" id="PTHR30265:SF4">
    <property type="entry name" value="KOW MOTIF FAMILY PROTEIN, EXPRESSED"/>
    <property type="match status" value="1"/>
</dbReference>
<reference evidence="6" key="1">
    <citation type="submission" date="2015-07" db="EMBL/GenBank/DDBJ databases">
        <title>Genome sequencing of Sunxiuqinia dokdonensis strain SK.</title>
        <authorList>
            <person name="Ahn S."/>
            <person name="Kim B.-C."/>
        </authorList>
    </citation>
    <scope>NUCLEOTIDE SEQUENCE [LARGE SCALE GENOMIC DNA]</scope>
    <source>
        <strain evidence="6">SK</strain>
    </source>
</reference>
<dbReference type="InterPro" id="IPR036735">
    <property type="entry name" value="NGN_dom_sf"/>
</dbReference>
<dbReference type="AlphaFoldDB" id="A0A0L8VD11"/>
<dbReference type="GO" id="GO:0006354">
    <property type="term" value="P:DNA-templated transcription elongation"/>
    <property type="evidence" value="ECO:0007669"/>
    <property type="project" value="InterPro"/>
</dbReference>
<dbReference type="InterPro" id="IPR006645">
    <property type="entry name" value="NGN-like_dom"/>
</dbReference>
<gene>
    <name evidence="5" type="ORF">NC99_10920</name>
</gene>
<dbReference type="Pfam" id="PF02357">
    <property type="entry name" value="NusG"/>
    <property type="match status" value="1"/>
</dbReference>
<keyword evidence="1" id="KW-0889">Transcription antitermination</keyword>
<evidence type="ECO:0000256" key="1">
    <source>
        <dbReference type="ARBA" id="ARBA00022814"/>
    </source>
</evidence>
<dbReference type="SUPFAM" id="SSF82679">
    <property type="entry name" value="N-utilization substance G protein NusG, N-terminal domain"/>
    <property type="match status" value="1"/>
</dbReference>
<evidence type="ECO:0000256" key="3">
    <source>
        <dbReference type="ARBA" id="ARBA00023163"/>
    </source>
</evidence>
<keyword evidence="3" id="KW-0804">Transcription</keyword>
<dbReference type="STRING" id="1409788.NC99_10920"/>
<dbReference type="SUPFAM" id="SSF50104">
    <property type="entry name" value="Translation proteins SH3-like domain"/>
    <property type="match status" value="1"/>
</dbReference>
<dbReference type="GO" id="GO:0031564">
    <property type="term" value="P:transcription antitermination"/>
    <property type="evidence" value="ECO:0007669"/>
    <property type="project" value="UniProtKB-KW"/>
</dbReference>
<feature type="domain" description="NusG-like N-terminal" evidence="4">
    <location>
        <begin position="24"/>
        <end position="122"/>
    </location>
</feature>
<dbReference type="RefSeq" id="WP_082326316.1">
    <property type="nucleotide sequence ID" value="NZ_LGIA01000046.1"/>
</dbReference>
<dbReference type="NCBIfam" id="NF033644">
    <property type="entry name" value="antiterm_UpxY"/>
    <property type="match status" value="1"/>
</dbReference>
<organism evidence="5 6">
    <name type="scientific">Sunxiuqinia dokdonensis</name>
    <dbReference type="NCBI Taxonomy" id="1409788"/>
    <lineage>
        <taxon>Bacteria</taxon>
        <taxon>Pseudomonadati</taxon>
        <taxon>Bacteroidota</taxon>
        <taxon>Bacteroidia</taxon>
        <taxon>Marinilabiliales</taxon>
        <taxon>Prolixibacteraceae</taxon>
        <taxon>Sunxiuqinia</taxon>
    </lineage>
</organism>
<evidence type="ECO:0000259" key="4">
    <source>
        <dbReference type="SMART" id="SM00738"/>
    </source>
</evidence>
<keyword evidence="2" id="KW-0805">Transcription regulation</keyword>
<dbReference type="EMBL" id="LGIA01000046">
    <property type="protein sequence ID" value="KOH46067.1"/>
    <property type="molecule type" value="Genomic_DNA"/>
</dbReference>
<dbReference type="PANTHER" id="PTHR30265">
    <property type="entry name" value="RHO-INTERACTING TRANSCRIPTION TERMINATION FACTOR NUSG"/>
    <property type="match status" value="1"/>
</dbReference>